<dbReference type="Pfam" id="PF00691">
    <property type="entry name" value="OmpA"/>
    <property type="match status" value="1"/>
</dbReference>
<dbReference type="GO" id="GO:0016020">
    <property type="term" value="C:membrane"/>
    <property type="evidence" value="ECO:0007669"/>
    <property type="project" value="UniProtKB-UniRule"/>
</dbReference>
<gene>
    <name evidence="4" type="ORF">ONT01_14175</name>
</gene>
<dbReference type="Gene3D" id="3.30.1330.60">
    <property type="entry name" value="OmpA-like domain"/>
    <property type="match status" value="1"/>
</dbReference>
<accession>A0AAW5UJY9</accession>
<dbReference type="CDD" id="cd07185">
    <property type="entry name" value="OmpA_C-like"/>
    <property type="match status" value="1"/>
</dbReference>
<proteinExistence type="predicted"/>
<comment type="caution">
    <text evidence="4">The sequence shown here is derived from an EMBL/GenBank/DDBJ whole genome shotgun (WGS) entry which is preliminary data.</text>
</comment>
<protein>
    <submittedName>
        <fullName evidence="4">OmpA family protein</fullName>
    </submittedName>
</protein>
<dbReference type="PROSITE" id="PS51123">
    <property type="entry name" value="OMPA_2"/>
    <property type="match status" value="1"/>
</dbReference>
<evidence type="ECO:0000256" key="1">
    <source>
        <dbReference type="PROSITE-ProRule" id="PRU00473"/>
    </source>
</evidence>
<dbReference type="Gene3D" id="2.40.160.20">
    <property type="match status" value="1"/>
</dbReference>
<evidence type="ECO:0000313" key="5">
    <source>
        <dbReference type="Proteomes" id="UP001208620"/>
    </source>
</evidence>
<dbReference type="Proteomes" id="UP001208620">
    <property type="component" value="Unassembled WGS sequence"/>
</dbReference>
<dbReference type="RefSeq" id="WP_264949500.1">
    <property type="nucleotide sequence ID" value="NZ_DAWEAY010000018.1"/>
</dbReference>
<feature type="domain" description="OmpA-like" evidence="3">
    <location>
        <begin position="282"/>
        <end position="400"/>
    </location>
</feature>
<feature type="chain" id="PRO_5043745059" evidence="2">
    <location>
        <begin position="21"/>
        <end position="400"/>
    </location>
</feature>
<dbReference type="InterPro" id="IPR036737">
    <property type="entry name" value="OmpA-like_sf"/>
</dbReference>
<keyword evidence="1" id="KW-0472">Membrane</keyword>
<dbReference type="AlphaFoldDB" id="A0AAW5UJY9"/>
<keyword evidence="2" id="KW-0732">Signal</keyword>
<name>A0AAW5UJY9_9BACT</name>
<evidence type="ECO:0000256" key="2">
    <source>
        <dbReference type="SAM" id="SignalP"/>
    </source>
</evidence>
<feature type="signal peptide" evidence="2">
    <location>
        <begin position="1"/>
        <end position="20"/>
    </location>
</feature>
<reference evidence="4" key="1">
    <citation type="submission" date="2022-11" db="EMBL/GenBank/DDBJ databases">
        <title>Genomic repertoires linked with pathogenic potency of arthritogenic Prevotella copri isolated from the gut of rheumatoid arthritis patients.</title>
        <authorList>
            <person name="Nii T."/>
            <person name="Maeda Y."/>
            <person name="Motooka D."/>
            <person name="Naito M."/>
            <person name="Matsumoto Y."/>
            <person name="Ogawa T."/>
            <person name="Oguro-Igashira E."/>
            <person name="Kishikawa T."/>
            <person name="Yamashita M."/>
            <person name="Koizumi S."/>
            <person name="Kurakawa T."/>
            <person name="Okumura R."/>
            <person name="Kayama H."/>
            <person name="Murakami M."/>
            <person name="Sakaguchi T."/>
            <person name="Das B."/>
            <person name="Nakamura S."/>
            <person name="Okada Y."/>
            <person name="Kumanogoh A."/>
            <person name="Takeda K."/>
        </authorList>
    </citation>
    <scope>NUCLEOTIDE SEQUENCE</scope>
    <source>
        <strain evidence="4">H105_2-2</strain>
    </source>
</reference>
<sequence length="400" mass="44879">MKRLKLLFLGLCLAVISAQAQVVFSEAEKNFVVSQVTTPIQDAATTFTTNHDASCLKFKPSGILDNWFVSARTGAAAFAGSPSGCGDLFDRVTPNLEITLGKWHTPYFGTRIAFDGFKFKTANLHKERYENYHLDLMVNISSFYHKDYEKMPKWNFVPYMGAGVIHNSHLHKTEFALNYGMLCSYRIADRLSLSAEVGAIATAQKFDGLGTGSSLRDNLLHANLGLTLDIGKQGWKKKPLKTVPYYHCNVPREVSFYPKNNYRGLNELRERIRSVMGSGDVIHDKNIDVPILFFFKINSIDFVDNQQKIELSEIAAAVKEYNLKVKVIGATDSRTGSKEYNRKLSIKRAKYIAKLLIDAGVQKEKLQGVSHGGIDIYKPYTANRHTCVILSKDNSSLENK</sequence>
<dbReference type="InterPro" id="IPR006665">
    <property type="entry name" value="OmpA-like"/>
</dbReference>
<dbReference type="SUPFAM" id="SSF103088">
    <property type="entry name" value="OmpA-like"/>
    <property type="match status" value="1"/>
</dbReference>
<evidence type="ECO:0000313" key="4">
    <source>
        <dbReference type="EMBL" id="MCW4138891.1"/>
    </source>
</evidence>
<dbReference type="EMBL" id="JAPDVD010000002">
    <property type="protein sequence ID" value="MCW4138891.1"/>
    <property type="molecule type" value="Genomic_DNA"/>
</dbReference>
<evidence type="ECO:0000259" key="3">
    <source>
        <dbReference type="PROSITE" id="PS51123"/>
    </source>
</evidence>
<organism evidence="4 5">
    <name type="scientific">Segatella copri</name>
    <dbReference type="NCBI Taxonomy" id="165179"/>
    <lineage>
        <taxon>Bacteria</taxon>
        <taxon>Pseudomonadati</taxon>
        <taxon>Bacteroidota</taxon>
        <taxon>Bacteroidia</taxon>
        <taxon>Bacteroidales</taxon>
        <taxon>Prevotellaceae</taxon>
        <taxon>Segatella</taxon>
    </lineage>
</organism>